<feature type="region of interest" description="Disordered" evidence="1">
    <location>
        <begin position="177"/>
        <end position="212"/>
    </location>
</feature>
<feature type="compositionally biased region" description="Basic and acidic residues" evidence="1">
    <location>
        <begin position="193"/>
        <end position="206"/>
    </location>
</feature>
<sequence>MANPAWSKTKTKAAAKIEVVSTLQNLATNVHDPPPPPPQKQVSSHTNNADDDDAVMEVTTKAADEALGNKVQQAEVDGMVIEVDNSPLADTNNRPWAPTLQPGEMSLIDRCLELLNGVAPPFFIPPPFGGYNPPAVFDPNEAPPPFIPPPAGGYWGYPPSTGGYQYVSNVPKTKKKVAAAKAKPVVKSAPVDDGARPKYTPRDRSRSTYLNH</sequence>
<comment type="caution">
    <text evidence="2">The sequence shown here is derived from an EMBL/GenBank/DDBJ whole genome shotgun (WGS) entry which is preliminary data.</text>
</comment>
<evidence type="ECO:0000313" key="2">
    <source>
        <dbReference type="EMBL" id="GMH67090.1"/>
    </source>
</evidence>
<keyword evidence="3" id="KW-1185">Reference proteome</keyword>
<proteinExistence type="predicted"/>
<organism evidence="2 3">
    <name type="scientific">Triparma laevis f. longispina</name>
    <dbReference type="NCBI Taxonomy" id="1714387"/>
    <lineage>
        <taxon>Eukaryota</taxon>
        <taxon>Sar</taxon>
        <taxon>Stramenopiles</taxon>
        <taxon>Ochrophyta</taxon>
        <taxon>Bolidophyceae</taxon>
        <taxon>Parmales</taxon>
        <taxon>Triparmaceae</taxon>
        <taxon>Triparma</taxon>
    </lineage>
</organism>
<evidence type="ECO:0000313" key="3">
    <source>
        <dbReference type="Proteomes" id="UP001165122"/>
    </source>
</evidence>
<evidence type="ECO:0000256" key="1">
    <source>
        <dbReference type="SAM" id="MobiDB-lite"/>
    </source>
</evidence>
<feature type="compositionally biased region" description="Low complexity" evidence="1">
    <location>
        <begin position="179"/>
        <end position="191"/>
    </location>
</feature>
<dbReference type="Proteomes" id="UP001165122">
    <property type="component" value="Unassembled WGS sequence"/>
</dbReference>
<protein>
    <submittedName>
        <fullName evidence="2">Uncharacterized protein</fullName>
    </submittedName>
</protein>
<reference evidence="3" key="1">
    <citation type="journal article" date="2023" name="Commun. Biol.">
        <title>Genome analysis of Parmales, the sister group of diatoms, reveals the evolutionary specialization of diatoms from phago-mixotrophs to photoautotrophs.</title>
        <authorList>
            <person name="Ban H."/>
            <person name="Sato S."/>
            <person name="Yoshikawa S."/>
            <person name="Yamada K."/>
            <person name="Nakamura Y."/>
            <person name="Ichinomiya M."/>
            <person name="Sato N."/>
            <person name="Blanc-Mathieu R."/>
            <person name="Endo H."/>
            <person name="Kuwata A."/>
            <person name="Ogata H."/>
        </authorList>
    </citation>
    <scope>NUCLEOTIDE SEQUENCE [LARGE SCALE GENOMIC DNA]</scope>
    <source>
        <strain evidence="3">NIES 3700</strain>
    </source>
</reference>
<dbReference type="EMBL" id="BRXW01000569">
    <property type="protein sequence ID" value="GMH67090.1"/>
    <property type="molecule type" value="Genomic_DNA"/>
</dbReference>
<dbReference type="AlphaFoldDB" id="A0A9W7AG08"/>
<feature type="region of interest" description="Disordered" evidence="1">
    <location>
        <begin position="27"/>
        <end position="53"/>
    </location>
</feature>
<name>A0A9W7AG08_9STRA</name>
<gene>
    <name evidence="2" type="ORF">TrLO_g1843</name>
</gene>
<accession>A0A9W7AG08</accession>